<organism evidence="2 3">
    <name type="scientific">Polarella glacialis</name>
    <name type="common">Dinoflagellate</name>
    <dbReference type="NCBI Taxonomy" id="89957"/>
    <lineage>
        <taxon>Eukaryota</taxon>
        <taxon>Sar</taxon>
        <taxon>Alveolata</taxon>
        <taxon>Dinophyceae</taxon>
        <taxon>Suessiales</taxon>
        <taxon>Suessiaceae</taxon>
        <taxon>Polarella</taxon>
    </lineage>
</organism>
<dbReference type="AlphaFoldDB" id="A0A813J0Q4"/>
<dbReference type="Proteomes" id="UP000626109">
    <property type="component" value="Unassembled WGS sequence"/>
</dbReference>
<dbReference type="EMBL" id="CAJNNW010018907">
    <property type="protein sequence ID" value="CAE8663690.1"/>
    <property type="molecule type" value="Genomic_DNA"/>
</dbReference>
<evidence type="ECO:0000256" key="1">
    <source>
        <dbReference type="SAM" id="MobiDB-lite"/>
    </source>
</evidence>
<evidence type="ECO:0000313" key="2">
    <source>
        <dbReference type="EMBL" id="CAE8663690.1"/>
    </source>
</evidence>
<comment type="caution">
    <text evidence="2">The sequence shown here is derived from an EMBL/GenBank/DDBJ whole genome shotgun (WGS) entry which is preliminary data.</text>
</comment>
<feature type="compositionally biased region" description="Low complexity" evidence="1">
    <location>
        <begin position="193"/>
        <end position="202"/>
    </location>
</feature>
<feature type="region of interest" description="Disordered" evidence="1">
    <location>
        <begin position="166"/>
        <end position="211"/>
    </location>
</feature>
<feature type="compositionally biased region" description="Gly residues" evidence="1">
    <location>
        <begin position="168"/>
        <end position="177"/>
    </location>
</feature>
<name>A0A813J0Q4_POLGL</name>
<evidence type="ECO:0000313" key="3">
    <source>
        <dbReference type="Proteomes" id="UP000626109"/>
    </source>
</evidence>
<protein>
    <submittedName>
        <fullName evidence="2">Uncharacterized protein</fullName>
    </submittedName>
</protein>
<sequence length="360" mass="37657">MAEADEHSAPSPQGQTALLSHKASKLSGYACMTASQLGELCGSLEKSRSTTEKLLEQLLNEQSKLKSHRGTLQQRIAEVESSLTVNRASSGTRTEVAPAGSQTVVRTFDGDVAAGEGGAAEAEAVASETKAQPGQILAVKARAAAAGSDLSGAGQLLDLRQLAAQGGTRLGAGPGGGTRRRPEGEPRRPEGPAPTLSSSSSSRAPAIPEVPSFKEARQEFVREVLSVPEELMARPGAAPGCARLTWFYDEALLESFAELGASGTRRLVFEVRQQSEGANGRMRTRLHNCPCQLPARGEEVLEQGFVVEGCAGGRAYSFSVRARLEINGKEASASEFCDPVNLSLPDGGTANLGSYVPPSL</sequence>
<feature type="compositionally biased region" description="Basic and acidic residues" evidence="1">
    <location>
        <begin position="180"/>
        <end position="190"/>
    </location>
</feature>
<reference evidence="2" key="1">
    <citation type="submission" date="2021-02" db="EMBL/GenBank/DDBJ databases">
        <authorList>
            <person name="Dougan E. K."/>
            <person name="Rhodes N."/>
            <person name="Thang M."/>
            <person name="Chan C."/>
        </authorList>
    </citation>
    <scope>NUCLEOTIDE SEQUENCE</scope>
</reference>
<gene>
    <name evidence="2" type="ORF">PGLA2088_LOCUS15339</name>
</gene>
<feature type="non-terminal residue" evidence="2">
    <location>
        <position position="1"/>
    </location>
</feature>
<accession>A0A813J0Q4</accession>
<proteinExistence type="predicted"/>